<dbReference type="EMBL" id="CALNXI010000896">
    <property type="protein sequence ID" value="CAH3145715.1"/>
    <property type="molecule type" value="Genomic_DNA"/>
</dbReference>
<dbReference type="PROSITE" id="PS00109">
    <property type="entry name" value="PROTEIN_KINASE_TYR"/>
    <property type="match status" value="1"/>
</dbReference>
<reference evidence="2 3" key="1">
    <citation type="submission" date="2022-05" db="EMBL/GenBank/DDBJ databases">
        <authorList>
            <consortium name="Genoscope - CEA"/>
            <person name="William W."/>
        </authorList>
    </citation>
    <scope>NUCLEOTIDE SEQUENCE [LARGE SCALE GENOMIC DNA]</scope>
</reference>
<keyword evidence="3" id="KW-1185">Reference proteome</keyword>
<evidence type="ECO:0000259" key="1">
    <source>
        <dbReference type="PROSITE" id="PS50011"/>
    </source>
</evidence>
<feature type="non-terminal residue" evidence="2">
    <location>
        <position position="1"/>
    </location>
</feature>
<name>A0ABN8PL75_9CNID</name>
<dbReference type="PANTHER" id="PTHR24416:SF600">
    <property type="entry name" value="PDGF- AND VEGF-RECEPTOR RELATED, ISOFORM J"/>
    <property type="match status" value="1"/>
</dbReference>
<protein>
    <recommendedName>
        <fullName evidence="1">Protein kinase domain-containing protein</fullName>
    </recommendedName>
</protein>
<accession>A0ABN8PL75</accession>
<dbReference type="InterPro" id="IPR050122">
    <property type="entry name" value="RTK"/>
</dbReference>
<dbReference type="Pfam" id="PF07714">
    <property type="entry name" value="PK_Tyr_Ser-Thr"/>
    <property type="match status" value="1"/>
</dbReference>
<dbReference type="InterPro" id="IPR000719">
    <property type="entry name" value="Prot_kinase_dom"/>
</dbReference>
<dbReference type="InterPro" id="IPR011009">
    <property type="entry name" value="Kinase-like_dom_sf"/>
</dbReference>
<dbReference type="Proteomes" id="UP001159427">
    <property type="component" value="Unassembled WGS sequence"/>
</dbReference>
<dbReference type="InterPro" id="IPR008266">
    <property type="entry name" value="Tyr_kinase_AS"/>
</dbReference>
<dbReference type="SUPFAM" id="SSF56112">
    <property type="entry name" value="Protein kinase-like (PK-like)"/>
    <property type="match status" value="1"/>
</dbReference>
<dbReference type="Gene3D" id="1.10.510.10">
    <property type="entry name" value="Transferase(Phosphotransferase) domain 1"/>
    <property type="match status" value="1"/>
</dbReference>
<proteinExistence type="predicted"/>
<gene>
    <name evidence="2" type="ORF">PEVE_00043557</name>
</gene>
<comment type="caution">
    <text evidence="2">The sequence shown here is derived from an EMBL/GenBank/DDBJ whole genome shotgun (WGS) entry which is preliminary data.</text>
</comment>
<organism evidence="2 3">
    <name type="scientific">Porites evermanni</name>
    <dbReference type="NCBI Taxonomy" id="104178"/>
    <lineage>
        <taxon>Eukaryota</taxon>
        <taxon>Metazoa</taxon>
        <taxon>Cnidaria</taxon>
        <taxon>Anthozoa</taxon>
        <taxon>Hexacorallia</taxon>
        <taxon>Scleractinia</taxon>
        <taxon>Fungiina</taxon>
        <taxon>Poritidae</taxon>
        <taxon>Porites</taxon>
    </lineage>
</organism>
<dbReference type="PROSITE" id="PS50011">
    <property type="entry name" value="PROTEIN_KINASE_DOM"/>
    <property type="match status" value="1"/>
</dbReference>
<dbReference type="InterPro" id="IPR001245">
    <property type="entry name" value="Ser-Thr/Tyr_kinase_cat_dom"/>
</dbReference>
<dbReference type="InterPro" id="IPR020635">
    <property type="entry name" value="Tyr_kinase_cat_dom"/>
</dbReference>
<sequence>IVAILVSVVLFLLLLIIAAVLYRRQQMYGGFYICTTPPLPDLIASMDASIPLIEQVNKLPYDKRWEFPRDQLQFGSVLGSGAFGEVYLAEADGSIISDNSLSVSTRHRLSYQKDARRRSSTFSSKGPIKVAVKTLKGTKIIKVDPYTLVYFIKGTQSGSGTVTTCSEKQTHEILYFSTKTTQLYSQGLLVAVYFSGNYPDLLSSFFGYHRSLPNLVRNSCVHRDLAARNVLVGANYVVKVADFGLARDVYKSDQYIKVSAGLVPVKWMAIESLADRVYSEQSDVWSFGVFLWELFTLGGSPYPGLPPTEIYNFIVAGNRMDQPVDCPEVMYFMMKDCWAEKPADRPNFTALVQRLDHVIESNMAAMGHEGYLDLGSDEPAPKEAETDKDGYLTPLEIISPVREKSTLFMNSNVSGSNKELCGSHRSVASETKIKDLLEVERYTELGFKPSGSANSLSETIL</sequence>
<dbReference type="Gene3D" id="3.30.200.20">
    <property type="entry name" value="Phosphorylase Kinase, domain 1"/>
    <property type="match status" value="1"/>
</dbReference>
<dbReference type="PANTHER" id="PTHR24416">
    <property type="entry name" value="TYROSINE-PROTEIN KINASE RECEPTOR"/>
    <property type="match status" value="1"/>
</dbReference>
<dbReference type="PRINTS" id="PR00109">
    <property type="entry name" value="TYRKINASE"/>
</dbReference>
<feature type="domain" description="Protein kinase" evidence="1">
    <location>
        <begin position="72"/>
        <end position="360"/>
    </location>
</feature>
<evidence type="ECO:0000313" key="3">
    <source>
        <dbReference type="Proteomes" id="UP001159427"/>
    </source>
</evidence>
<evidence type="ECO:0000313" key="2">
    <source>
        <dbReference type="EMBL" id="CAH3145715.1"/>
    </source>
</evidence>
<dbReference type="SMART" id="SM00219">
    <property type="entry name" value="TyrKc"/>
    <property type="match status" value="1"/>
</dbReference>